<evidence type="ECO:0000313" key="2">
    <source>
        <dbReference type="EMBL" id="KAL3268765.1"/>
    </source>
</evidence>
<dbReference type="Proteomes" id="UP001516400">
    <property type="component" value="Unassembled WGS sequence"/>
</dbReference>
<dbReference type="AlphaFoldDB" id="A0ABD2MQT2"/>
<protein>
    <submittedName>
        <fullName evidence="2">Uncharacterized protein</fullName>
    </submittedName>
</protein>
<gene>
    <name evidence="2" type="ORF">HHI36_007865</name>
</gene>
<feature type="non-terminal residue" evidence="2">
    <location>
        <position position="1"/>
    </location>
</feature>
<keyword evidence="3" id="KW-1185">Reference proteome</keyword>
<organism evidence="2 3">
    <name type="scientific">Cryptolaemus montrouzieri</name>
    <dbReference type="NCBI Taxonomy" id="559131"/>
    <lineage>
        <taxon>Eukaryota</taxon>
        <taxon>Metazoa</taxon>
        <taxon>Ecdysozoa</taxon>
        <taxon>Arthropoda</taxon>
        <taxon>Hexapoda</taxon>
        <taxon>Insecta</taxon>
        <taxon>Pterygota</taxon>
        <taxon>Neoptera</taxon>
        <taxon>Endopterygota</taxon>
        <taxon>Coleoptera</taxon>
        <taxon>Polyphaga</taxon>
        <taxon>Cucujiformia</taxon>
        <taxon>Coccinelloidea</taxon>
        <taxon>Coccinellidae</taxon>
        <taxon>Scymninae</taxon>
        <taxon>Scymnini</taxon>
        <taxon>Cryptolaemus</taxon>
    </lineage>
</organism>
<feature type="compositionally biased region" description="Acidic residues" evidence="1">
    <location>
        <begin position="1"/>
        <end position="10"/>
    </location>
</feature>
<feature type="compositionally biased region" description="Basic and acidic residues" evidence="1">
    <location>
        <begin position="12"/>
        <end position="24"/>
    </location>
</feature>
<proteinExistence type="predicted"/>
<dbReference type="EMBL" id="JABFTP020000021">
    <property type="protein sequence ID" value="KAL3268765.1"/>
    <property type="molecule type" value="Genomic_DNA"/>
</dbReference>
<name>A0ABD2MQT2_9CUCU</name>
<accession>A0ABD2MQT2</accession>
<evidence type="ECO:0000313" key="3">
    <source>
        <dbReference type="Proteomes" id="UP001516400"/>
    </source>
</evidence>
<sequence length="59" mass="6805">PLSDDSDLDPSFEPKDKDYLESSKEYNSGSDLTTTDDHLNKSEILERQELKMRIIMNVT</sequence>
<evidence type="ECO:0000256" key="1">
    <source>
        <dbReference type="SAM" id="MobiDB-lite"/>
    </source>
</evidence>
<reference evidence="2 3" key="1">
    <citation type="journal article" date="2021" name="BMC Biol.">
        <title>Horizontally acquired antibacterial genes associated with adaptive radiation of ladybird beetles.</title>
        <authorList>
            <person name="Li H.S."/>
            <person name="Tang X.F."/>
            <person name="Huang Y.H."/>
            <person name="Xu Z.Y."/>
            <person name="Chen M.L."/>
            <person name="Du X.Y."/>
            <person name="Qiu B.Y."/>
            <person name="Chen P.T."/>
            <person name="Zhang W."/>
            <person name="Slipinski A."/>
            <person name="Escalona H.E."/>
            <person name="Waterhouse R.M."/>
            <person name="Zwick A."/>
            <person name="Pang H."/>
        </authorList>
    </citation>
    <scope>NUCLEOTIDE SEQUENCE [LARGE SCALE GENOMIC DNA]</scope>
    <source>
        <strain evidence="2">SYSU2018</strain>
    </source>
</reference>
<feature type="region of interest" description="Disordered" evidence="1">
    <location>
        <begin position="1"/>
        <end position="40"/>
    </location>
</feature>
<comment type="caution">
    <text evidence="2">The sequence shown here is derived from an EMBL/GenBank/DDBJ whole genome shotgun (WGS) entry which is preliminary data.</text>
</comment>